<evidence type="ECO:0000313" key="2">
    <source>
        <dbReference type="EMBL" id="EGT59421.1"/>
    </source>
</evidence>
<protein>
    <submittedName>
        <fullName evidence="2">Uncharacterized protein</fullName>
    </submittedName>
</protein>
<dbReference type="InParanoid" id="G0MHM6"/>
<dbReference type="FunCoup" id="G0MHM6">
    <property type="interactions" value="371"/>
</dbReference>
<keyword evidence="1" id="KW-0175">Coiled coil</keyword>
<dbReference type="eggNOG" id="ENOG502TJ28">
    <property type="taxonomic scope" value="Eukaryota"/>
</dbReference>
<organism evidence="3">
    <name type="scientific">Caenorhabditis brenneri</name>
    <name type="common">Nematode worm</name>
    <dbReference type="NCBI Taxonomy" id="135651"/>
    <lineage>
        <taxon>Eukaryota</taxon>
        <taxon>Metazoa</taxon>
        <taxon>Ecdysozoa</taxon>
        <taxon>Nematoda</taxon>
        <taxon>Chromadorea</taxon>
        <taxon>Rhabditida</taxon>
        <taxon>Rhabditina</taxon>
        <taxon>Rhabditomorpha</taxon>
        <taxon>Rhabditoidea</taxon>
        <taxon>Rhabditidae</taxon>
        <taxon>Peloderinae</taxon>
        <taxon>Caenorhabditis</taxon>
    </lineage>
</organism>
<dbReference type="EMBL" id="GL379795">
    <property type="protein sequence ID" value="EGT59421.1"/>
    <property type="molecule type" value="Genomic_DNA"/>
</dbReference>
<evidence type="ECO:0000256" key="1">
    <source>
        <dbReference type="SAM" id="Coils"/>
    </source>
</evidence>
<keyword evidence="3" id="KW-1185">Reference proteome</keyword>
<dbReference type="HOGENOM" id="CLU_1788548_0_0_1"/>
<name>G0MHM6_CAEBE</name>
<accession>G0MHM6</accession>
<feature type="coiled-coil region" evidence="1">
    <location>
        <begin position="20"/>
        <end position="47"/>
    </location>
</feature>
<evidence type="ECO:0000313" key="3">
    <source>
        <dbReference type="Proteomes" id="UP000008068"/>
    </source>
</evidence>
<reference evidence="3" key="1">
    <citation type="submission" date="2011-07" db="EMBL/GenBank/DDBJ databases">
        <authorList>
            <consortium name="Caenorhabditis brenneri Sequencing and Analysis Consortium"/>
            <person name="Wilson R.K."/>
        </authorList>
    </citation>
    <scope>NUCLEOTIDE SEQUENCE [LARGE SCALE GENOMIC DNA]</scope>
    <source>
        <strain evidence="3">PB2801</strain>
    </source>
</reference>
<gene>
    <name evidence="2" type="ORF">CAEBREN_06257</name>
</gene>
<dbReference type="Proteomes" id="UP000008068">
    <property type="component" value="Unassembled WGS sequence"/>
</dbReference>
<sequence>MLGCFRRWVGRPLDPKVIQEKKLKTMKKKAQKKLAVLRKLYRRQSNKRKHALQFHLFDFAEFIDIYTSQRNQIKRIPLEECIEGLQRVIGDMKRLEITMKKHKLGIFPWMAQSWNNYWSNRAYDREEARRIREENRRMDSIPFRP</sequence>
<dbReference type="AlphaFoldDB" id="G0MHM6"/>
<proteinExistence type="predicted"/>
<dbReference type="OMA" id="WHEHRIE"/>